<dbReference type="EMBL" id="JARYZI010000005">
    <property type="protein sequence ID" value="MDH8678252.1"/>
    <property type="molecule type" value="Genomic_DNA"/>
</dbReference>
<dbReference type="Proteomes" id="UP001158045">
    <property type="component" value="Unassembled WGS sequence"/>
</dbReference>
<evidence type="ECO:0000313" key="1">
    <source>
        <dbReference type="EMBL" id="MDH8678252.1"/>
    </source>
</evidence>
<name>A0ABT6NCV0_9FIRM</name>
<keyword evidence="2" id="KW-1185">Reference proteome</keyword>
<reference evidence="1 2" key="1">
    <citation type="submission" date="2023-04" db="EMBL/GenBank/DDBJ databases">
        <title>Fusibacter bizertensis strain WBS, isolated from littoral bottom sediments of the Arctic seas - biochemical and genomic analysis.</title>
        <authorList>
            <person name="Brioukhanov A.L."/>
        </authorList>
    </citation>
    <scope>NUCLEOTIDE SEQUENCE [LARGE SCALE GENOMIC DNA]</scope>
    <source>
        <strain evidence="1 2">WBS</strain>
    </source>
</reference>
<evidence type="ECO:0000313" key="2">
    <source>
        <dbReference type="Proteomes" id="UP001158045"/>
    </source>
</evidence>
<sequence length="128" mass="15251">MTLSTFIQNYKQTLTDEISNLNAQSEQLKIENRDDEYNFNRVENNIVEIFDQMFEISLKKIKDESNWKTELTTSYLSFFNKIPTAWHTNLEKCKVHGLEDEIFIETLKINKAETIKTMFLTMIEEEKI</sequence>
<comment type="caution">
    <text evidence="1">The sequence shown here is derived from an EMBL/GenBank/DDBJ whole genome shotgun (WGS) entry which is preliminary data.</text>
</comment>
<gene>
    <name evidence="1" type="ORF">QE109_08840</name>
</gene>
<protein>
    <submittedName>
        <fullName evidence="1">Uncharacterized protein</fullName>
    </submittedName>
</protein>
<organism evidence="1 2">
    <name type="scientific">Fusibacter bizertensis</name>
    <dbReference type="NCBI Taxonomy" id="1488331"/>
    <lineage>
        <taxon>Bacteria</taxon>
        <taxon>Bacillati</taxon>
        <taxon>Bacillota</taxon>
        <taxon>Clostridia</taxon>
        <taxon>Eubacteriales</taxon>
        <taxon>Eubacteriales Family XII. Incertae Sedis</taxon>
        <taxon>Fusibacter</taxon>
    </lineage>
</organism>
<proteinExistence type="predicted"/>
<dbReference type="RefSeq" id="WP_281094093.1">
    <property type="nucleotide sequence ID" value="NZ_JARYZI010000005.1"/>
</dbReference>
<accession>A0ABT6NCV0</accession>